<dbReference type="PROSITE" id="PS51782">
    <property type="entry name" value="LYSM"/>
    <property type="match status" value="1"/>
</dbReference>
<dbReference type="InterPro" id="IPR036779">
    <property type="entry name" value="LysM_dom_sf"/>
</dbReference>
<dbReference type="SUPFAM" id="SSF54106">
    <property type="entry name" value="LysM domain"/>
    <property type="match status" value="1"/>
</dbReference>
<gene>
    <name evidence="5" type="ORF">IW967_01345</name>
</gene>
<dbReference type="Gene3D" id="3.10.50.10">
    <property type="match status" value="1"/>
</dbReference>
<evidence type="ECO:0000259" key="4">
    <source>
        <dbReference type="PROSITE" id="PS51910"/>
    </source>
</evidence>
<name>A0ABS0EZT9_9BACL</name>
<feature type="domain" description="GH18" evidence="4">
    <location>
        <begin position="61"/>
        <end position="379"/>
    </location>
</feature>
<keyword evidence="2" id="KW-0326">Glycosidase</keyword>
<dbReference type="SMART" id="SM00257">
    <property type="entry name" value="LysM"/>
    <property type="match status" value="1"/>
</dbReference>
<proteinExistence type="predicted"/>
<dbReference type="EMBL" id="JADPKZ010000021">
    <property type="protein sequence ID" value="MBF8376535.1"/>
    <property type="molecule type" value="Genomic_DNA"/>
</dbReference>
<feature type="domain" description="LysM" evidence="3">
    <location>
        <begin position="2"/>
        <end position="46"/>
    </location>
</feature>
<dbReference type="InterPro" id="IPR041704">
    <property type="entry name" value="CFLE_GH18"/>
</dbReference>
<keyword evidence="6" id="KW-1185">Reference proteome</keyword>
<dbReference type="InterPro" id="IPR018392">
    <property type="entry name" value="LysM"/>
</dbReference>
<dbReference type="CDD" id="cd00118">
    <property type="entry name" value="LysM"/>
    <property type="match status" value="1"/>
</dbReference>
<evidence type="ECO:0000256" key="2">
    <source>
        <dbReference type="ARBA" id="ARBA00023295"/>
    </source>
</evidence>
<dbReference type="RefSeq" id="WP_067851402.1">
    <property type="nucleotide sequence ID" value="NZ_JADPKZ010000021.1"/>
</dbReference>
<dbReference type="PROSITE" id="PS51910">
    <property type="entry name" value="GH18_2"/>
    <property type="match status" value="1"/>
</dbReference>
<evidence type="ECO:0000313" key="5">
    <source>
        <dbReference type="EMBL" id="MBF8376535.1"/>
    </source>
</evidence>
<dbReference type="Gene3D" id="3.20.20.80">
    <property type="entry name" value="Glycosidases"/>
    <property type="match status" value="1"/>
</dbReference>
<dbReference type="Gene3D" id="3.10.350.10">
    <property type="entry name" value="LysM domain"/>
    <property type="match status" value="1"/>
</dbReference>
<sequence length="390" mass="44331">MLIHVVEPGDTLWELGKLYHVSAADIAAANGIRNPEQLVVGQALVVPTREGVVTGAERRTVEVNAYFVQFTDPAPHQLDVLAPVLTYVSPFSYQAETDGSIRARSDETPLVDAALNQNVMPMLVLTNWYGDMFNSDVAHAIFTSPSTQEKILTNVFRVMGDKGYRALNLDFEYVYAQDRDLYNAFVERCAERVHKEGFLLSSALAPKMYADQPGLLYEAHDYHWHGEVCDFVVLMTYEWGWIGGPPMPVSPVDQIRKVLDYAVTAIPRDKIMMGVSVYGYDWTLPYRPGTRAATLTPVQAVNLAYQQHVPIQYDLRAEAPYFTYSDAQGRHHIVWFEDPRSFQAKQDLVVEYNLRGMSFWSYPTNFPQVPILVNNQFNTKKWTREHAPVR</sequence>
<comment type="caution">
    <text evidence="5">The sequence shown here is derived from an EMBL/GenBank/DDBJ whole genome shotgun (WGS) entry which is preliminary data.</text>
</comment>
<dbReference type="PANTHER" id="PTHR46066">
    <property type="entry name" value="CHITINASE DOMAIN-CONTAINING PROTEIN 1 FAMILY MEMBER"/>
    <property type="match status" value="1"/>
</dbReference>
<dbReference type="Proteomes" id="UP000642910">
    <property type="component" value="Unassembled WGS sequence"/>
</dbReference>
<evidence type="ECO:0000259" key="3">
    <source>
        <dbReference type="PROSITE" id="PS51782"/>
    </source>
</evidence>
<dbReference type="InterPro" id="IPR029070">
    <property type="entry name" value="Chitinase_insertion_sf"/>
</dbReference>
<dbReference type="SMART" id="SM00636">
    <property type="entry name" value="Glyco_18"/>
    <property type="match status" value="1"/>
</dbReference>
<organism evidence="5 6">
    <name type="scientific">Alicyclobacillus mali</name>
    <name type="common">ex Roth et al. 2021</name>
    <dbReference type="NCBI Taxonomy" id="1123961"/>
    <lineage>
        <taxon>Bacteria</taxon>
        <taxon>Bacillati</taxon>
        <taxon>Bacillota</taxon>
        <taxon>Bacilli</taxon>
        <taxon>Bacillales</taxon>
        <taxon>Alicyclobacillaceae</taxon>
        <taxon>Alicyclobacillus</taxon>
    </lineage>
</organism>
<dbReference type="PANTHER" id="PTHR46066:SF2">
    <property type="entry name" value="CHITINASE DOMAIN-CONTAINING PROTEIN 1"/>
    <property type="match status" value="1"/>
</dbReference>
<accession>A0ABS0EZT9</accession>
<dbReference type="Pfam" id="PF01476">
    <property type="entry name" value="LysM"/>
    <property type="match status" value="1"/>
</dbReference>
<evidence type="ECO:0000256" key="1">
    <source>
        <dbReference type="ARBA" id="ARBA00022801"/>
    </source>
</evidence>
<evidence type="ECO:0000313" key="6">
    <source>
        <dbReference type="Proteomes" id="UP000642910"/>
    </source>
</evidence>
<reference evidence="5 6" key="1">
    <citation type="submission" date="2020-11" db="EMBL/GenBank/DDBJ databases">
        <title>Genomic insight of Alicyclobacillus mali FL 18 reveals a new arsenic-resistant strain, with potential in environmental biotechnology.</title>
        <authorList>
            <person name="Fiorentino G."/>
            <person name="Gallo G."/>
            <person name="Aulitto M."/>
        </authorList>
    </citation>
    <scope>NUCLEOTIDE SEQUENCE [LARGE SCALE GENOMIC DNA]</scope>
    <source>
        <strain evidence="5 6">FL 18</strain>
    </source>
</reference>
<dbReference type="InterPro" id="IPR001223">
    <property type="entry name" value="Glyco_hydro18_cat"/>
</dbReference>
<dbReference type="CDD" id="cd02874">
    <property type="entry name" value="GH18_CFLE_spore_hydrolase"/>
    <property type="match status" value="1"/>
</dbReference>
<dbReference type="Pfam" id="PF00704">
    <property type="entry name" value="Glyco_hydro_18"/>
    <property type="match status" value="1"/>
</dbReference>
<dbReference type="SUPFAM" id="SSF51445">
    <property type="entry name" value="(Trans)glycosidases"/>
    <property type="match status" value="1"/>
</dbReference>
<dbReference type="InterPro" id="IPR017853">
    <property type="entry name" value="GH"/>
</dbReference>
<dbReference type="InterPro" id="IPR011583">
    <property type="entry name" value="Chitinase_II/V-like_cat"/>
</dbReference>
<keyword evidence="1" id="KW-0378">Hydrolase</keyword>
<protein>
    <submittedName>
        <fullName evidence="5">LysM peptidoglycan-binding domain-containing protein</fullName>
    </submittedName>
</protein>